<dbReference type="EMBL" id="JAACJP010000001">
    <property type="protein sequence ID" value="KAF5387684.1"/>
    <property type="molecule type" value="Genomic_DNA"/>
</dbReference>
<gene>
    <name evidence="1" type="ORF">D9615_000028</name>
</gene>
<comment type="caution">
    <text evidence="1">The sequence shown here is derived from an EMBL/GenBank/DDBJ whole genome shotgun (WGS) entry which is preliminary data.</text>
</comment>
<dbReference type="OrthoDB" id="3251489at2759"/>
<dbReference type="SUPFAM" id="SSF52047">
    <property type="entry name" value="RNI-like"/>
    <property type="match status" value="1"/>
</dbReference>
<dbReference type="InterPro" id="IPR032675">
    <property type="entry name" value="LRR_dom_sf"/>
</dbReference>
<dbReference type="AlphaFoldDB" id="A0A8H5MBD7"/>
<dbReference type="Proteomes" id="UP000565441">
    <property type="component" value="Unassembled WGS sequence"/>
</dbReference>
<evidence type="ECO:0000313" key="1">
    <source>
        <dbReference type="EMBL" id="KAF5387684.1"/>
    </source>
</evidence>
<keyword evidence="2" id="KW-1185">Reference proteome</keyword>
<accession>A0A8H5MBD7</accession>
<dbReference type="Gene3D" id="3.80.10.10">
    <property type="entry name" value="Ribonuclease Inhibitor"/>
    <property type="match status" value="1"/>
</dbReference>
<sequence>MNADYTFRAQWLAPKLPLTMLNHFDLTLQSGERDISPGSDAAELCLVQFLEQLELPQLRSLSLRWLVAPEEGERHWSEVHPRFISILSSVAPTLRSLSVAYLPLTDEQALECLMQLHCLSHLDLRFSLVDREHDPITDVFLEACTPRLDKSSPTILPLLEAVYLQCNGAQHSATQVVDLIQSRWMSIWGSVHLRSFSLISMKPVSAHTRQRMKKWSEEGLEVFLDQVDIR</sequence>
<organism evidence="1 2">
    <name type="scientific">Tricholomella constricta</name>
    <dbReference type="NCBI Taxonomy" id="117010"/>
    <lineage>
        <taxon>Eukaryota</taxon>
        <taxon>Fungi</taxon>
        <taxon>Dikarya</taxon>
        <taxon>Basidiomycota</taxon>
        <taxon>Agaricomycotina</taxon>
        <taxon>Agaricomycetes</taxon>
        <taxon>Agaricomycetidae</taxon>
        <taxon>Agaricales</taxon>
        <taxon>Tricholomatineae</taxon>
        <taxon>Lyophyllaceae</taxon>
        <taxon>Tricholomella</taxon>
    </lineage>
</organism>
<protein>
    <submittedName>
        <fullName evidence="1">Uncharacterized protein</fullName>
    </submittedName>
</protein>
<proteinExistence type="predicted"/>
<name>A0A8H5MBD7_9AGAR</name>
<evidence type="ECO:0000313" key="2">
    <source>
        <dbReference type="Proteomes" id="UP000565441"/>
    </source>
</evidence>
<reference evidence="1 2" key="1">
    <citation type="journal article" date="2020" name="ISME J.">
        <title>Uncovering the hidden diversity of litter-decomposition mechanisms in mushroom-forming fungi.</title>
        <authorList>
            <person name="Floudas D."/>
            <person name="Bentzer J."/>
            <person name="Ahren D."/>
            <person name="Johansson T."/>
            <person name="Persson P."/>
            <person name="Tunlid A."/>
        </authorList>
    </citation>
    <scope>NUCLEOTIDE SEQUENCE [LARGE SCALE GENOMIC DNA]</scope>
    <source>
        <strain evidence="1 2">CBS 661.87</strain>
    </source>
</reference>